<evidence type="ECO:0000259" key="1">
    <source>
        <dbReference type="Pfam" id="PF08887"/>
    </source>
</evidence>
<evidence type="ECO:0000313" key="4">
    <source>
        <dbReference type="Proteomes" id="UP000032930"/>
    </source>
</evidence>
<feature type="domain" description="T6SS immunity protein Tdi1 C-terminal" evidence="2">
    <location>
        <begin position="151"/>
        <end position="207"/>
    </location>
</feature>
<proteinExistence type="predicted"/>
<accession>A0A0B6X4D5</accession>
<protein>
    <recommendedName>
        <fullName evidence="5">GAD-like domain protein</fullName>
    </recommendedName>
</protein>
<dbReference type="InterPro" id="IPR015002">
    <property type="entry name" value="T6SS_Tdi1_C"/>
</dbReference>
<name>A0A0B6X4D5_XENBV</name>
<feature type="domain" description="GAD-related" evidence="1">
    <location>
        <begin position="6"/>
        <end position="109"/>
    </location>
</feature>
<dbReference type="KEGG" id="xbv:XBW1_1320"/>
<dbReference type="Pfam" id="PF08906">
    <property type="entry name" value="T6SS_Tdi1_C"/>
    <property type="match status" value="1"/>
</dbReference>
<gene>
    <name evidence="3" type="ORF">XBW1_1320</name>
</gene>
<sequence length="215" mass="24840">MMRDEHFNNFIEEFGEATQHIAVPSESIEKWRGKLPDQLLHYWRTEGWNSYQNGLFSTVNPDDYEGIVDMWLEDTPFESMDAYHVIGKSGFGDLCLCGENTGTNLTISCAFNTIYYNKENFYKKDKEEANLDIATFFESKSLDYFDLEEDDDDDDIGIFSNAIEKYGPLNENQIFGFEPALVLGGDIALKNIRKLDMYIHLDILRQFSSPQITEV</sequence>
<dbReference type="RefSeq" id="WP_242425257.1">
    <property type="nucleotide sequence ID" value="NZ_CAWMEF010000001.1"/>
</dbReference>
<dbReference type="AlphaFoldDB" id="A0A0B6X4D5"/>
<evidence type="ECO:0000313" key="3">
    <source>
        <dbReference type="EMBL" id="CDM88677.1"/>
    </source>
</evidence>
<dbReference type="Proteomes" id="UP000032930">
    <property type="component" value="Chromosome"/>
</dbReference>
<dbReference type="Pfam" id="PF08887">
    <property type="entry name" value="GAD-like"/>
    <property type="match status" value="1"/>
</dbReference>
<dbReference type="InterPro" id="IPR014983">
    <property type="entry name" value="GAD-rel"/>
</dbReference>
<evidence type="ECO:0008006" key="5">
    <source>
        <dbReference type="Google" id="ProtNLM"/>
    </source>
</evidence>
<reference evidence="3 4" key="1">
    <citation type="submission" date="2014-02" db="EMBL/GenBank/DDBJ databases">
        <authorList>
            <person name="Genoscope - CEA"/>
        </authorList>
    </citation>
    <scope>NUCLEOTIDE SEQUENCE [LARGE SCALE GENOMIC DNA]</scope>
    <source>
        <strain evidence="3 4">CS03</strain>
    </source>
</reference>
<evidence type="ECO:0000259" key="2">
    <source>
        <dbReference type="Pfam" id="PF08906"/>
    </source>
</evidence>
<dbReference type="EMBL" id="FO818637">
    <property type="protein sequence ID" value="CDM88677.1"/>
    <property type="molecule type" value="Genomic_DNA"/>
</dbReference>
<organism evidence="3 4">
    <name type="scientific">Xenorhabdus bovienii</name>
    <name type="common">Xenorhabdus nematophila subsp. bovienii</name>
    <dbReference type="NCBI Taxonomy" id="40576"/>
    <lineage>
        <taxon>Bacteria</taxon>
        <taxon>Pseudomonadati</taxon>
        <taxon>Pseudomonadota</taxon>
        <taxon>Gammaproteobacteria</taxon>
        <taxon>Enterobacterales</taxon>
        <taxon>Morganellaceae</taxon>
        <taxon>Xenorhabdus</taxon>
    </lineage>
</organism>